<evidence type="ECO:0000256" key="1">
    <source>
        <dbReference type="SAM" id="SignalP"/>
    </source>
</evidence>
<evidence type="ECO:0000313" key="3">
    <source>
        <dbReference type="Proteomes" id="UP001161389"/>
    </source>
</evidence>
<dbReference type="EMBL" id="BSNM01000015">
    <property type="protein sequence ID" value="GLQ32399.1"/>
    <property type="molecule type" value="Genomic_DNA"/>
</dbReference>
<accession>A0AA37W8U6</accession>
<name>A0AA37W8U6_9GAMM</name>
<reference evidence="2" key="2">
    <citation type="submission" date="2023-01" db="EMBL/GenBank/DDBJ databases">
        <title>Draft genome sequence of Litoribrevibacter albus strain NBRC 110071.</title>
        <authorList>
            <person name="Sun Q."/>
            <person name="Mori K."/>
        </authorList>
    </citation>
    <scope>NUCLEOTIDE SEQUENCE</scope>
    <source>
        <strain evidence="2">NBRC 110071</strain>
    </source>
</reference>
<feature type="chain" id="PRO_5041214496" description="DUF3617 family protein" evidence="1">
    <location>
        <begin position="26"/>
        <end position="174"/>
    </location>
</feature>
<proteinExistence type="predicted"/>
<protein>
    <recommendedName>
        <fullName evidence="4">DUF3617 family protein</fullName>
    </recommendedName>
</protein>
<gene>
    <name evidence="2" type="ORF">GCM10007876_28780</name>
</gene>
<dbReference type="Proteomes" id="UP001161389">
    <property type="component" value="Unassembled WGS sequence"/>
</dbReference>
<feature type="signal peptide" evidence="1">
    <location>
        <begin position="1"/>
        <end position="25"/>
    </location>
</feature>
<evidence type="ECO:0000313" key="2">
    <source>
        <dbReference type="EMBL" id="GLQ32399.1"/>
    </source>
</evidence>
<dbReference type="AlphaFoldDB" id="A0AA37W8U6"/>
<sequence>MVLNLKYIKTTIAAVIINVAAACHAGGGPTLDGLQGIYKYTFPNALMDNTQYTSENRFLLMQISPVTAYFETHLEWANGHSCDLSGIADVQQQALTYSTPSIMGKTCSFNINLGKDRLTFSDDNGACRLISCGARGLLDGIEFEYNSRNEISPDAIKKTPEFIRALSEYESNSN</sequence>
<keyword evidence="1" id="KW-0732">Signal</keyword>
<reference evidence="2" key="1">
    <citation type="journal article" date="2014" name="Int. J. Syst. Evol. Microbiol.">
        <title>Complete genome sequence of Corynebacterium casei LMG S-19264T (=DSM 44701T), isolated from a smear-ripened cheese.</title>
        <authorList>
            <consortium name="US DOE Joint Genome Institute (JGI-PGF)"/>
            <person name="Walter F."/>
            <person name="Albersmeier A."/>
            <person name="Kalinowski J."/>
            <person name="Ruckert C."/>
        </authorList>
    </citation>
    <scope>NUCLEOTIDE SEQUENCE</scope>
    <source>
        <strain evidence="2">NBRC 110071</strain>
    </source>
</reference>
<keyword evidence="3" id="KW-1185">Reference proteome</keyword>
<organism evidence="2 3">
    <name type="scientific">Litoribrevibacter albus</name>
    <dbReference type="NCBI Taxonomy" id="1473156"/>
    <lineage>
        <taxon>Bacteria</taxon>
        <taxon>Pseudomonadati</taxon>
        <taxon>Pseudomonadota</taxon>
        <taxon>Gammaproteobacteria</taxon>
        <taxon>Oceanospirillales</taxon>
        <taxon>Oceanospirillaceae</taxon>
        <taxon>Litoribrevibacter</taxon>
    </lineage>
</organism>
<comment type="caution">
    <text evidence="2">The sequence shown here is derived from an EMBL/GenBank/DDBJ whole genome shotgun (WGS) entry which is preliminary data.</text>
</comment>
<dbReference type="RefSeq" id="WP_284382367.1">
    <property type="nucleotide sequence ID" value="NZ_BSNM01000015.1"/>
</dbReference>
<evidence type="ECO:0008006" key="4">
    <source>
        <dbReference type="Google" id="ProtNLM"/>
    </source>
</evidence>
<dbReference type="PROSITE" id="PS51257">
    <property type="entry name" value="PROKAR_LIPOPROTEIN"/>
    <property type="match status" value="1"/>
</dbReference>